<accession>A9NZA4</accession>
<dbReference type="AlphaFoldDB" id="A9NZA4"/>
<reference evidence="1" key="1">
    <citation type="journal article" date="2008" name="BMC Genomics">
        <title>A conifer genomics resource of 200,000 spruce (Picea spp.) ESTs and 6,464 high-quality, sequence-finished full-length cDNAs for Sitka spruce (Picea sitchensis).</title>
        <authorList>
            <person name="Ralph S.G."/>
            <person name="Chun H.J."/>
            <person name="Kolosova N."/>
            <person name="Cooper D."/>
            <person name="Oddy C."/>
            <person name="Ritland C.E."/>
            <person name="Kirkpatrick R."/>
            <person name="Moore R."/>
            <person name="Barber S."/>
            <person name="Holt R.A."/>
            <person name="Jones S.J."/>
            <person name="Marra M.A."/>
            <person name="Douglas C.J."/>
            <person name="Ritland K."/>
            <person name="Bohlmann J."/>
        </authorList>
    </citation>
    <scope>NUCLEOTIDE SEQUENCE</scope>
    <source>
        <tissue evidence="1">Green portion of the leader tissue</tissue>
    </source>
</reference>
<dbReference type="EMBL" id="EF086709">
    <property type="protein sequence ID" value="ABK25965.1"/>
    <property type="molecule type" value="mRNA"/>
</dbReference>
<name>A9NZA4_PICSI</name>
<protein>
    <submittedName>
        <fullName evidence="1">Uncharacterized protein</fullName>
    </submittedName>
</protein>
<sequence length="68" mass="7800">MRPSFEKERPKIYKAEQILQTAKLPFVHQSRYCRGKSSPSSTIEIFPIFQGRGEIPPGLDLKKKKKGP</sequence>
<organism evidence="1">
    <name type="scientific">Picea sitchensis</name>
    <name type="common">Sitka spruce</name>
    <name type="synonym">Pinus sitchensis</name>
    <dbReference type="NCBI Taxonomy" id="3332"/>
    <lineage>
        <taxon>Eukaryota</taxon>
        <taxon>Viridiplantae</taxon>
        <taxon>Streptophyta</taxon>
        <taxon>Embryophyta</taxon>
        <taxon>Tracheophyta</taxon>
        <taxon>Spermatophyta</taxon>
        <taxon>Pinopsida</taxon>
        <taxon>Pinidae</taxon>
        <taxon>Conifers I</taxon>
        <taxon>Pinales</taxon>
        <taxon>Pinaceae</taxon>
        <taxon>Picea</taxon>
    </lineage>
</organism>
<proteinExistence type="evidence at transcript level"/>
<evidence type="ECO:0000313" key="1">
    <source>
        <dbReference type="EMBL" id="ABK25965.1"/>
    </source>
</evidence>